<evidence type="ECO:0008006" key="3">
    <source>
        <dbReference type="Google" id="ProtNLM"/>
    </source>
</evidence>
<dbReference type="HOGENOM" id="CLU_157317_0_0_11"/>
<dbReference type="Proteomes" id="UP000031774">
    <property type="component" value="Chromosome"/>
</dbReference>
<organism evidence="1 2">
    <name type="scientific">Streptomyces vietnamensis</name>
    <dbReference type="NCBI Taxonomy" id="362257"/>
    <lineage>
        <taxon>Bacteria</taxon>
        <taxon>Bacillati</taxon>
        <taxon>Actinomycetota</taxon>
        <taxon>Actinomycetes</taxon>
        <taxon>Kitasatosporales</taxon>
        <taxon>Streptomycetaceae</taxon>
        <taxon>Streptomyces</taxon>
    </lineage>
</organism>
<reference evidence="1 2" key="1">
    <citation type="submission" date="2014-12" db="EMBL/GenBank/DDBJ databases">
        <title>Complete genome sequence of Streptomyces vietnamensis strain GIMV4.0001, a genetic manipulable producer of the benzoisochromanequinone antibiotic granaticin.</title>
        <authorList>
            <person name="Deng M.R."/>
            <person name="Guo J."/>
            <person name="Ma L.Y."/>
            <person name="Feng G.D."/>
            <person name="Mo C.Y."/>
            <person name="Zhu H.H."/>
        </authorList>
    </citation>
    <scope>NUCLEOTIDE SEQUENCE [LARGE SCALE GENOMIC DNA]</scope>
    <source>
        <strain evidence="2">GIMV4.0001</strain>
    </source>
</reference>
<evidence type="ECO:0000313" key="2">
    <source>
        <dbReference type="Proteomes" id="UP000031774"/>
    </source>
</evidence>
<sequence length="128" mass="13908">MILHHLVLDVTALSALSGNRQVSALIHRAHFEVETRLWVPVLSALEADREHPGLAEHLGQLDVLHTVDLDYPAMLTVARLRGEGVAPGIGAAIHVVRHLPQWGTDALVATVDPKAYEGHGVALFDLNR</sequence>
<keyword evidence="2" id="KW-1185">Reference proteome</keyword>
<accession>A0A0B5I5N4</accession>
<evidence type="ECO:0000313" key="1">
    <source>
        <dbReference type="EMBL" id="AJF69405.1"/>
    </source>
</evidence>
<proteinExistence type="predicted"/>
<dbReference type="AlphaFoldDB" id="A0A0B5I5N4"/>
<name>A0A0B5I5N4_9ACTN</name>
<dbReference type="KEGG" id="svt:SVTN_39325"/>
<gene>
    <name evidence="1" type="ORF">SVTN_39325</name>
</gene>
<protein>
    <recommendedName>
        <fullName evidence="3">PIN domain-containing protein</fullName>
    </recommendedName>
</protein>
<dbReference type="RefSeq" id="WP_041133322.1">
    <property type="nucleotide sequence ID" value="NZ_CP010407.1"/>
</dbReference>
<dbReference type="EMBL" id="CP010407">
    <property type="protein sequence ID" value="AJF69405.1"/>
    <property type="molecule type" value="Genomic_DNA"/>
</dbReference>